<proteinExistence type="predicted"/>
<dbReference type="GeneID" id="87809992"/>
<feature type="compositionally biased region" description="Low complexity" evidence="1">
    <location>
        <begin position="28"/>
        <end position="41"/>
    </location>
</feature>
<feature type="compositionally biased region" description="Acidic residues" evidence="1">
    <location>
        <begin position="220"/>
        <end position="256"/>
    </location>
</feature>
<sequence length="481" mass="52127">MAGVSTPNGNHPVRDSVSNTSGLVPTQNNNAPSAEASSPNAQVVSPTADAATGAVSVQTANPAHPLYIAPAPLDGFIPMHINSRYFPQVAQYAGRNPLVVPPVHSSSFWCFMQAIQGMSDADKKKAFGHVTLDCKGLDEVFIEFRFALALFPLPPPPPTVSPHTRSTTYLTALITFLVLIAANADVVSLAGGVTQKHYDLILGAGFRAPTVRLTKTFEMIDLDEDEADQEEDGEDEDGEDEDDQHEDGEEEEDQLEDGAILVNVSEIGLHRCIVLSPAYVEPNEECFIASHPQPTADNYTIVLDLSSPFFVHNHSQMGAAYPLGDGVQNVAIILKGDIVTPTVPTLGNLAQLIEALLQVSDNIATYTVVNNHVGSYTFVGVERLCTVFANVACELLNLVNQNEILNFLQQERIPGTAPQEANGTWMYAFHEFGGPAGWFESRLYARVNNVVSAYQTVEFNDFVAAITPNMRTLLDLQQGFD</sequence>
<reference evidence="2" key="1">
    <citation type="submission" date="2023-10" db="EMBL/GenBank/DDBJ databases">
        <authorList>
            <person name="Noh H."/>
        </authorList>
    </citation>
    <scope>NUCLEOTIDE SEQUENCE</scope>
    <source>
        <strain evidence="2">DUCC4014</strain>
    </source>
</reference>
<dbReference type="EMBL" id="CP086718">
    <property type="protein sequence ID" value="WOO83291.1"/>
    <property type="molecule type" value="Genomic_DNA"/>
</dbReference>
<feature type="region of interest" description="Disordered" evidence="1">
    <location>
        <begin position="1"/>
        <end position="47"/>
    </location>
</feature>
<name>A0AAF1BJC9_9TREE</name>
<accession>A0AAF1BJC9</accession>
<protein>
    <submittedName>
        <fullName evidence="2">Uncharacterized protein</fullName>
    </submittedName>
</protein>
<keyword evidence="3" id="KW-1185">Reference proteome</keyword>
<dbReference type="Proteomes" id="UP000827549">
    <property type="component" value="Chromosome 5"/>
</dbReference>
<feature type="compositionally biased region" description="Polar residues" evidence="1">
    <location>
        <begin position="16"/>
        <end position="27"/>
    </location>
</feature>
<evidence type="ECO:0000256" key="1">
    <source>
        <dbReference type="SAM" id="MobiDB-lite"/>
    </source>
</evidence>
<organism evidence="2 3">
    <name type="scientific">Vanrija pseudolonga</name>
    <dbReference type="NCBI Taxonomy" id="143232"/>
    <lineage>
        <taxon>Eukaryota</taxon>
        <taxon>Fungi</taxon>
        <taxon>Dikarya</taxon>
        <taxon>Basidiomycota</taxon>
        <taxon>Agaricomycotina</taxon>
        <taxon>Tremellomycetes</taxon>
        <taxon>Trichosporonales</taxon>
        <taxon>Trichosporonaceae</taxon>
        <taxon>Vanrija</taxon>
    </lineage>
</organism>
<dbReference type="RefSeq" id="XP_062629317.1">
    <property type="nucleotide sequence ID" value="XM_062773333.1"/>
</dbReference>
<evidence type="ECO:0000313" key="3">
    <source>
        <dbReference type="Proteomes" id="UP000827549"/>
    </source>
</evidence>
<evidence type="ECO:0000313" key="2">
    <source>
        <dbReference type="EMBL" id="WOO83291.1"/>
    </source>
</evidence>
<feature type="region of interest" description="Disordered" evidence="1">
    <location>
        <begin position="219"/>
        <end position="256"/>
    </location>
</feature>
<dbReference type="AlphaFoldDB" id="A0AAF1BJC9"/>
<gene>
    <name evidence="2" type="ORF">LOC62_05G006817</name>
</gene>